<proteinExistence type="predicted"/>
<organism evidence="1 2">
    <name type="scientific">Setaria italica</name>
    <name type="common">Foxtail millet</name>
    <name type="synonym">Panicum italicum</name>
    <dbReference type="NCBI Taxonomy" id="4555"/>
    <lineage>
        <taxon>Eukaryota</taxon>
        <taxon>Viridiplantae</taxon>
        <taxon>Streptophyta</taxon>
        <taxon>Embryophyta</taxon>
        <taxon>Tracheophyta</taxon>
        <taxon>Spermatophyta</taxon>
        <taxon>Magnoliopsida</taxon>
        <taxon>Liliopsida</taxon>
        <taxon>Poales</taxon>
        <taxon>Poaceae</taxon>
        <taxon>PACMAD clade</taxon>
        <taxon>Panicoideae</taxon>
        <taxon>Panicodae</taxon>
        <taxon>Paniceae</taxon>
        <taxon>Cenchrinae</taxon>
        <taxon>Setaria</taxon>
    </lineage>
</organism>
<sequence>MSFTIRGISIEHSRLKEFHFLYCLRVSCKVNLEPC</sequence>
<evidence type="ECO:0000313" key="1">
    <source>
        <dbReference type="EnsemblPlants" id="KQK94227"/>
    </source>
</evidence>
<dbReference type="EnsemblPlants" id="KQK94227">
    <property type="protein sequence ID" value="KQK94227"/>
    <property type="gene ID" value="SETIT_028411mg"/>
</dbReference>
<reference evidence="1" key="2">
    <citation type="submission" date="2018-08" db="UniProtKB">
        <authorList>
            <consortium name="EnsemblPlants"/>
        </authorList>
    </citation>
    <scope>IDENTIFICATION</scope>
    <source>
        <strain evidence="1">Yugu1</strain>
    </source>
</reference>
<protein>
    <submittedName>
        <fullName evidence="1">Uncharacterized protein</fullName>
    </submittedName>
</protein>
<dbReference type="HOGENOM" id="CLU_3369380_0_0_1"/>
<dbReference type="InParanoid" id="K3ZP81"/>
<dbReference type="Proteomes" id="UP000004995">
    <property type="component" value="Unassembled WGS sequence"/>
</dbReference>
<evidence type="ECO:0000313" key="2">
    <source>
        <dbReference type="Proteomes" id="UP000004995"/>
    </source>
</evidence>
<dbReference type="AlphaFoldDB" id="K3ZP81"/>
<accession>K3ZP81</accession>
<name>K3ZP81_SETIT</name>
<dbReference type="EMBL" id="AGNK02004785">
    <property type="status" value="NOT_ANNOTATED_CDS"/>
    <property type="molecule type" value="Genomic_DNA"/>
</dbReference>
<reference evidence="2" key="1">
    <citation type="journal article" date="2012" name="Nat. Biotechnol.">
        <title>Reference genome sequence of the model plant Setaria.</title>
        <authorList>
            <person name="Bennetzen J.L."/>
            <person name="Schmutz J."/>
            <person name="Wang H."/>
            <person name="Percifield R."/>
            <person name="Hawkins J."/>
            <person name="Pontaroli A.C."/>
            <person name="Estep M."/>
            <person name="Feng L."/>
            <person name="Vaughn J.N."/>
            <person name="Grimwood J."/>
            <person name="Jenkins J."/>
            <person name="Barry K."/>
            <person name="Lindquist E."/>
            <person name="Hellsten U."/>
            <person name="Deshpande S."/>
            <person name="Wang X."/>
            <person name="Wu X."/>
            <person name="Mitros T."/>
            <person name="Triplett J."/>
            <person name="Yang X."/>
            <person name="Ye C.Y."/>
            <person name="Mauro-Herrera M."/>
            <person name="Wang L."/>
            <person name="Li P."/>
            <person name="Sharma M."/>
            <person name="Sharma R."/>
            <person name="Ronald P.C."/>
            <person name="Panaud O."/>
            <person name="Kellogg E.A."/>
            <person name="Brutnell T.P."/>
            <person name="Doust A.N."/>
            <person name="Tuskan G.A."/>
            <person name="Rokhsar D."/>
            <person name="Devos K.M."/>
        </authorList>
    </citation>
    <scope>NUCLEOTIDE SEQUENCE [LARGE SCALE GENOMIC DNA]</scope>
    <source>
        <strain evidence="2">cv. Yugu1</strain>
    </source>
</reference>
<dbReference type="Gramene" id="KQK94227">
    <property type="protein sequence ID" value="KQK94227"/>
    <property type="gene ID" value="SETIT_028411mg"/>
</dbReference>
<keyword evidence="2" id="KW-1185">Reference proteome</keyword>